<keyword evidence="2" id="KW-1185">Reference proteome</keyword>
<reference evidence="1 2" key="1">
    <citation type="journal article" date="2023" name="Int. J. Mol. Sci.">
        <title>De Novo Assembly and Annotation of 11 Diverse Shrub Willow (Salix) Genomes Reveals Novel Gene Organization in Sex-Linked Regions.</title>
        <authorList>
            <person name="Hyden B."/>
            <person name="Feng K."/>
            <person name="Yates T.B."/>
            <person name="Jawdy S."/>
            <person name="Cereghino C."/>
            <person name="Smart L.B."/>
            <person name="Muchero W."/>
        </authorList>
    </citation>
    <scope>NUCLEOTIDE SEQUENCE [LARGE SCALE GENOMIC DNA]</scope>
    <source>
        <tissue evidence="1">Shoot tip</tissue>
    </source>
</reference>
<protein>
    <recommendedName>
        <fullName evidence="3">Endonuclease/exonuclease/phosphatase domain-containing protein</fullName>
    </recommendedName>
</protein>
<evidence type="ECO:0008006" key="3">
    <source>
        <dbReference type="Google" id="ProtNLM"/>
    </source>
</evidence>
<evidence type="ECO:0000313" key="2">
    <source>
        <dbReference type="Proteomes" id="UP001162972"/>
    </source>
</evidence>
<sequence>MEAVRKGISLGNWNHVSNGEGVNTSRILVSWNETKCSLTCIHKSKQWITCEVRSQDNPSSWRVTFVYGHNTPAERATLWSYIMGYSQSFSAALWLVLGDFNAVIKNSDGSGGSNAWHNHHADFGSCITNAELMQIPYSGMRHTWHNRRVNGAIQKKLDWTFGNTALHTKWPTTNSTFLPRSVSNHSASVTATRTASYRPKPPFKFLNFWAEKEEFMEIVSSLWKEKIEGNPFIQLTTKMRLVRDKLRNLHQHNSSHITRRVCKAKADWDKVQIDLDTNPTNAGLQKQERVCGRQYVQLSNDEESFYRQKSRIQWLKLGDRNTKFFH</sequence>
<dbReference type="InterPro" id="IPR036691">
    <property type="entry name" value="Endo/exonu/phosph_ase_sf"/>
</dbReference>
<organism evidence="1 2">
    <name type="scientific">Salix udensis</name>
    <dbReference type="NCBI Taxonomy" id="889485"/>
    <lineage>
        <taxon>Eukaryota</taxon>
        <taxon>Viridiplantae</taxon>
        <taxon>Streptophyta</taxon>
        <taxon>Embryophyta</taxon>
        <taxon>Tracheophyta</taxon>
        <taxon>Spermatophyta</taxon>
        <taxon>Magnoliopsida</taxon>
        <taxon>eudicotyledons</taxon>
        <taxon>Gunneridae</taxon>
        <taxon>Pentapetalae</taxon>
        <taxon>rosids</taxon>
        <taxon>fabids</taxon>
        <taxon>Malpighiales</taxon>
        <taxon>Salicaceae</taxon>
        <taxon>Saliceae</taxon>
        <taxon>Salix</taxon>
    </lineage>
</organism>
<dbReference type="Gene3D" id="3.60.10.10">
    <property type="entry name" value="Endonuclease/exonuclease/phosphatase"/>
    <property type="match status" value="1"/>
</dbReference>
<comment type="caution">
    <text evidence="1">The sequence shown here is derived from an EMBL/GenBank/DDBJ whole genome shotgun (WGS) entry which is preliminary data.</text>
</comment>
<dbReference type="EMBL" id="JAPFFJ010000007">
    <property type="protein sequence ID" value="KAJ6422490.1"/>
    <property type="molecule type" value="Genomic_DNA"/>
</dbReference>
<dbReference type="PANTHER" id="PTHR33710">
    <property type="entry name" value="BNAC02G09200D PROTEIN"/>
    <property type="match status" value="1"/>
</dbReference>
<feature type="non-terminal residue" evidence="1">
    <location>
        <position position="326"/>
    </location>
</feature>
<dbReference type="PANTHER" id="PTHR33710:SF79">
    <property type="entry name" value="OS06G0205337 PROTEIN"/>
    <property type="match status" value="1"/>
</dbReference>
<gene>
    <name evidence="1" type="ORF">OIU84_027450</name>
</gene>
<dbReference type="Proteomes" id="UP001162972">
    <property type="component" value="Chromosome 19"/>
</dbReference>
<accession>A0AAD6KGZ7</accession>
<dbReference type="SUPFAM" id="SSF56219">
    <property type="entry name" value="DNase I-like"/>
    <property type="match status" value="1"/>
</dbReference>
<dbReference type="AlphaFoldDB" id="A0AAD6KGZ7"/>
<proteinExistence type="predicted"/>
<evidence type="ECO:0000313" key="1">
    <source>
        <dbReference type="EMBL" id="KAJ6422490.1"/>
    </source>
</evidence>
<name>A0AAD6KGZ7_9ROSI</name>